<evidence type="ECO:0000313" key="4">
    <source>
        <dbReference type="EMBL" id="MBF7114697.1"/>
    </source>
</evidence>
<reference evidence="6 9" key="5">
    <citation type="submission" date="2023-02" db="EMBL/GenBank/DDBJ databases">
        <title>Comparative genomics and fermentation flavor characterization of five lactic acid bacteria reveal flavor biosynthesis metabolic pathways in fermented muskmelon puree.</title>
        <authorList>
            <person name="Yuan L."/>
            <person name="Li M."/>
            <person name="Xu X."/>
            <person name="Lao F."/>
            <person name="Wu J."/>
        </authorList>
    </citation>
    <scope>NUCLEOTIDE SEQUENCE [LARGE SCALE GENOMIC DNA]</scope>
    <source>
        <strain evidence="6 9">Ca-4</strain>
    </source>
</reference>
<evidence type="ECO:0000313" key="5">
    <source>
        <dbReference type="EMBL" id="MBF7127860.1"/>
    </source>
</evidence>
<proteinExistence type="inferred from homology"/>
<dbReference type="InterPro" id="IPR003018">
    <property type="entry name" value="GAF"/>
</dbReference>
<reference evidence="5" key="4">
    <citation type="submission" date="2020-11" db="EMBL/GenBank/DDBJ databases">
        <title>Antibiotic susceptibility profiles of Pediococcus pentosaceus from various origins and their implications for the safety assessment of strains with food-technology applications.</title>
        <authorList>
            <person name="Shani N."/>
            <person name="Oberhaensli S."/>
            <person name="Arias E."/>
        </authorList>
    </citation>
    <scope>NUCLEOTIDE SEQUENCE</scope>
    <source>
        <strain evidence="5">FAM 19164</strain>
        <strain evidence="4">FAM 24207</strain>
    </source>
</reference>
<dbReference type="Proteomes" id="UP000472573">
    <property type="component" value="Unassembled WGS sequence"/>
</dbReference>
<evidence type="ECO:0000313" key="8">
    <source>
        <dbReference type="Proteomes" id="UP000743107"/>
    </source>
</evidence>
<dbReference type="EMBL" id="CP118739">
    <property type="protein sequence ID" value="WEA57046.1"/>
    <property type="molecule type" value="Genomic_DNA"/>
</dbReference>
<dbReference type="SMART" id="SM00065">
    <property type="entry name" value="GAF"/>
    <property type="match status" value="1"/>
</dbReference>
<dbReference type="PANTHER" id="PTHR21021">
    <property type="entry name" value="GAF/PUTATIVE CYTOSKELETAL PROTEIN"/>
    <property type="match status" value="1"/>
</dbReference>
<comment type="similarity">
    <text evidence="1">Belongs to the free Met sulfoxide reductase family.</text>
</comment>
<keyword evidence="7" id="KW-1185">Reference proteome</keyword>
<dbReference type="AlphaFoldDB" id="A0A379BU49"/>
<dbReference type="InterPro" id="IPR051330">
    <property type="entry name" value="Phosphatase_reg/MetRdx"/>
</dbReference>
<reference evidence="7" key="3">
    <citation type="submission" date="2020-03" db="EMBL/GenBank/DDBJ databases">
        <title>SpeciesPrimer: A bioinformatics pipeline dedicated to the design of qPCR primers for the quantification of bacterial species.</title>
        <authorList>
            <person name="Dreier M."/>
            <person name="Berthoud H."/>
            <person name="Shani N."/>
            <person name="Wechsler D."/>
            <person name="Junier P."/>
        </authorList>
    </citation>
    <scope>NUCLEOTIDE SEQUENCE [LARGE SCALE GENOMIC DNA]</scope>
    <source>
        <strain evidence="7">FAM13073</strain>
    </source>
</reference>
<evidence type="ECO:0000313" key="7">
    <source>
        <dbReference type="Proteomes" id="UP000472573"/>
    </source>
</evidence>
<evidence type="ECO:0000256" key="1">
    <source>
        <dbReference type="ARBA" id="ARBA00038454"/>
    </source>
</evidence>
<evidence type="ECO:0000313" key="3">
    <source>
        <dbReference type="EMBL" id="KAF0412892.1"/>
    </source>
</evidence>
<dbReference type="Pfam" id="PF01590">
    <property type="entry name" value="GAF"/>
    <property type="match status" value="1"/>
</dbReference>
<dbReference type="EMBL" id="JADOFP010000003">
    <property type="protein sequence ID" value="MBF7114697.1"/>
    <property type="molecule type" value="Genomic_DNA"/>
</dbReference>
<dbReference type="Proteomes" id="UP000743107">
    <property type="component" value="Unassembled WGS sequence"/>
</dbReference>
<dbReference type="RefSeq" id="WP_115154948.1">
    <property type="nucleotide sequence ID" value="NZ_CAKMAM010000004.1"/>
</dbReference>
<dbReference type="Proteomes" id="UP001194632">
    <property type="component" value="Unassembled WGS sequence"/>
</dbReference>
<sequence length="161" mass="17684">MSEPINSIIVEQIDALLFNETNLIANLSNASALLYSETKDVNWCGFYLFDSKKDELVLGPFQGNVACMHIKNGSGVCGTAFKENKVLRVENVHEFPGHIACDSASNSEIVLPLMVDNQLLGVLDIDSPILNRFSEDDEATLIKFRDALVKHIDSSVLSALN</sequence>
<feature type="domain" description="GAF" evidence="2">
    <location>
        <begin position="22"/>
        <end position="161"/>
    </location>
</feature>
<evidence type="ECO:0000313" key="9">
    <source>
        <dbReference type="Proteomes" id="UP001214131"/>
    </source>
</evidence>
<evidence type="ECO:0000259" key="2">
    <source>
        <dbReference type="SMART" id="SM00065"/>
    </source>
</evidence>
<reference evidence="3" key="2">
    <citation type="submission" date="2019-12" db="EMBL/GenBank/DDBJ databases">
        <title>SpeciesPrimer: A bioinformatics pipeline dedicated to the design of qPCR primers for the quantification of bacterial species.</title>
        <authorList>
            <person name="Dreier M."/>
            <person name="Berthoud H."/>
            <person name="Shani N."/>
            <person name="Wechsler D."/>
            <person name="Junier P."/>
        </authorList>
    </citation>
    <scope>NUCLEOTIDE SEQUENCE</scope>
    <source>
        <strain evidence="3">FAM13073</strain>
    </source>
</reference>
<dbReference type="Proteomes" id="UP001214131">
    <property type="component" value="Chromosome"/>
</dbReference>
<protein>
    <submittedName>
        <fullName evidence="5">GAF domain-containing protein</fullName>
    </submittedName>
</protein>
<dbReference type="GO" id="GO:0005829">
    <property type="term" value="C:cytosol"/>
    <property type="evidence" value="ECO:0007669"/>
    <property type="project" value="TreeGrafter"/>
</dbReference>
<dbReference type="InterPro" id="IPR029016">
    <property type="entry name" value="GAF-like_dom_sf"/>
</dbReference>
<organism evidence="5 8">
    <name type="scientific">Pediococcus pentosaceus</name>
    <dbReference type="NCBI Taxonomy" id="1255"/>
    <lineage>
        <taxon>Bacteria</taxon>
        <taxon>Bacillati</taxon>
        <taxon>Bacillota</taxon>
        <taxon>Bacilli</taxon>
        <taxon>Lactobacillales</taxon>
        <taxon>Lactobacillaceae</taxon>
        <taxon>Pediococcus</taxon>
    </lineage>
</organism>
<accession>A0A379BU49</accession>
<dbReference type="PANTHER" id="PTHR21021:SF15">
    <property type="entry name" value="FREE METHIONINE-R-SULFOXIDE REDUCTASE"/>
    <property type="match status" value="1"/>
</dbReference>
<dbReference type="EMBL" id="JADOFV010000004">
    <property type="protein sequence ID" value="MBF7127860.1"/>
    <property type="molecule type" value="Genomic_DNA"/>
</dbReference>
<dbReference type="FunFam" id="3.30.450.40:FF:000008">
    <property type="entry name" value="GAF domain-containing proteins"/>
    <property type="match status" value="1"/>
</dbReference>
<dbReference type="EMBL" id="WENB01000004">
    <property type="protein sequence ID" value="KAF0412892.1"/>
    <property type="molecule type" value="Genomic_DNA"/>
</dbReference>
<dbReference type="Gene3D" id="3.30.450.40">
    <property type="match status" value="1"/>
</dbReference>
<evidence type="ECO:0000313" key="6">
    <source>
        <dbReference type="EMBL" id="WEA57046.1"/>
    </source>
</evidence>
<gene>
    <name evidence="3" type="ORF">GBO79_07060</name>
    <name evidence="4" type="ORF">ITQ90_04175</name>
    <name evidence="5" type="ORF">ITQ97_08620</name>
    <name evidence="6" type="ORF">PWB86_07575</name>
</gene>
<dbReference type="SUPFAM" id="SSF55781">
    <property type="entry name" value="GAF domain-like"/>
    <property type="match status" value="1"/>
</dbReference>
<name>A0A379BU49_PEDPE</name>
<reference evidence="3 7" key="1">
    <citation type="submission" date="2019-10" db="EMBL/GenBank/DDBJ databases">
        <authorList>
            <person name="Irmler S."/>
            <person name="Berthoud H."/>
            <person name="Roetschi A."/>
            <person name="Arias E."/>
            <person name="Shani N."/>
            <person name="Wuethrich D."/>
            <person name="Bruggmann R."/>
        </authorList>
    </citation>
    <scope>NUCLEOTIDE SEQUENCE [LARGE SCALE GENOMIC DNA]</scope>
    <source>
        <strain evidence="3 7">FAM13073</strain>
    </source>
</reference>
<dbReference type="GO" id="GO:0033745">
    <property type="term" value="F:L-methionine-(R)-S-oxide reductase activity"/>
    <property type="evidence" value="ECO:0007669"/>
    <property type="project" value="TreeGrafter"/>
</dbReference>